<dbReference type="KEGG" id="bti:BTG_09110"/>
<organism evidence="1 2">
    <name type="scientific">Bacillus thuringiensis HD-771</name>
    <dbReference type="NCBI Taxonomy" id="1218175"/>
    <lineage>
        <taxon>Bacteria</taxon>
        <taxon>Bacillati</taxon>
        <taxon>Bacillota</taxon>
        <taxon>Bacilli</taxon>
        <taxon>Bacillales</taxon>
        <taxon>Bacillaceae</taxon>
        <taxon>Bacillus</taxon>
        <taxon>Bacillus cereus group</taxon>
    </lineage>
</organism>
<name>A0A9W3J734_BACTU</name>
<proteinExistence type="predicted"/>
<dbReference type="AlphaFoldDB" id="A0A9W3J734"/>
<accession>A0A9W3J734</accession>
<sequence length="42" mass="4828">MILSNSFGKNCGKYFNKLKEGIPPAFLKKQVKSIQNFRTFFG</sequence>
<dbReference type="Proteomes" id="UP000005259">
    <property type="component" value="Chromosome"/>
</dbReference>
<dbReference type="EMBL" id="CP003752">
    <property type="protein sequence ID" value="AFQ15288.1"/>
    <property type="molecule type" value="Genomic_DNA"/>
</dbReference>
<evidence type="ECO:0000313" key="2">
    <source>
        <dbReference type="Proteomes" id="UP000005259"/>
    </source>
</evidence>
<protein>
    <submittedName>
        <fullName evidence="1">Uncharacterized protein</fullName>
    </submittedName>
</protein>
<evidence type="ECO:0000313" key="1">
    <source>
        <dbReference type="EMBL" id="AFQ15288.1"/>
    </source>
</evidence>
<reference evidence="1 2" key="1">
    <citation type="submission" date="2012-08" db="EMBL/GenBank/DDBJ databases">
        <authorList>
            <person name="Doggett N."/>
            <person name="Teshima H."/>
            <person name="Bruce D."/>
            <person name="Detter J.C."/>
            <person name="Johnson S.L."/>
            <person name="Han C."/>
        </authorList>
    </citation>
    <scope>NUCLEOTIDE SEQUENCE [LARGE SCALE GENOMIC DNA]</scope>
    <source>
        <strain evidence="1 2">HD-771</strain>
    </source>
</reference>
<gene>
    <name evidence="1" type="ORF">BTG_09110</name>
</gene>